<proteinExistence type="predicted"/>
<feature type="region of interest" description="Disordered" evidence="1">
    <location>
        <begin position="130"/>
        <end position="167"/>
    </location>
</feature>
<gene>
    <name evidence="2" type="ORF">EK21DRAFT_59261</name>
</gene>
<accession>A0A9P4HEH4</accession>
<evidence type="ECO:0000313" key="3">
    <source>
        <dbReference type="Proteomes" id="UP000799777"/>
    </source>
</evidence>
<keyword evidence="3" id="KW-1185">Reference proteome</keyword>
<dbReference type="Proteomes" id="UP000799777">
    <property type="component" value="Unassembled WGS sequence"/>
</dbReference>
<feature type="compositionally biased region" description="Basic and acidic residues" evidence="1">
    <location>
        <begin position="340"/>
        <end position="363"/>
    </location>
</feature>
<feature type="region of interest" description="Disordered" evidence="1">
    <location>
        <begin position="286"/>
        <end position="363"/>
    </location>
</feature>
<sequence>MPKYSRGSEINLDEAYGPLLNDNAATLRNIRTGASMTRVHHCGDSECGEVAPKLTCIRKGHLAFCLAPVVDKDAASPTYGEVVIHGERFAVLSPQGCAEHRYTDDFNLDIKDARNGPPDFPIRWKQRFKDAEEEHETDKAKEAEEREATQKLRGMTGHQRQVMHARQDKEQYLRRREVEIVDMIRDVPDVIPVDAAIRGVVQEPAHKLSKAVVREAGELAVQVCSITNDELKRATKPLWLYEKLFKSLDARHKSGGELRDWSAANTIAPVQTELAIPTKEWLHHQLYTDGPGDEEEEEQDKRGRRAPGRNGLDGTTITKEREEKDEETESSQDSSYCTHDVGRGSEERGRGEGAGNGDERTKG</sequence>
<name>A0A9P4HEH4_9PLEO</name>
<reference evidence="2" key="1">
    <citation type="journal article" date="2020" name="Stud. Mycol.">
        <title>101 Dothideomycetes genomes: a test case for predicting lifestyles and emergence of pathogens.</title>
        <authorList>
            <person name="Haridas S."/>
            <person name="Albert R."/>
            <person name="Binder M."/>
            <person name="Bloem J."/>
            <person name="Labutti K."/>
            <person name="Salamov A."/>
            <person name="Andreopoulos B."/>
            <person name="Baker S."/>
            <person name="Barry K."/>
            <person name="Bills G."/>
            <person name="Bluhm B."/>
            <person name="Cannon C."/>
            <person name="Castanera R."/>
            <person name="Culley D."/>
            <person name="Daum C."/>
            <person name="Ezra D."/>
            <person name="Gonzalez J."/>
            <person name="Henrissat B."/>
            <person name="Kuo A."/>
            <person name="Liang C."/>
            <person name="Lipzen A."/>
            <person name="Lutzoni F."/>
            <person name="Magnuson J."/>
            <person name="Mondo S."/>
            <person name="Nolan M."/>
            <person name="Ohm R."/>
            <person name="Pangilinan J."/>
            <person name="Park H.-J."/>
            <person name="Ramirez L."/>
            <person name="Alfaro M."/>
            <person name="Sun H."/>
            <person name="Tritt A."/>
            <person name="Yoshinaga Y."/>
            <person name="Zwiers L.-H."/>
            <person name="Turgeon B."/>
            <person name="Goodwin S."/>
            <person name="Spatafora J."/>
            <person name="Crous P."/>
            <person name="Grigoriev I."/>
        </authorList>
    </citation>
    <scope>NUCLEOTIDE SEQUENCE</scope>
    <source>
        <strain evidence="2">CBS 110217</strain>
    </source>
</reference>
<comment type="caution">
    <text evidence="2">The sequence shown here is derived from an EMBL/GenBank/DDBJ whole genome shotgun (WGS) entry which is preliminary data.</text>
</comment>
<evidence type="ECO:0000313" key="2">
    <source>
        <dbReference type="EMBL" id="KAF2033128.1"/>
    </source>
</evidence>
<dbReference type="EMBL" id="ML978168">
    <property type="protein sequence ID" value="KAF2033128.1"/>
    <property type="molecule type" value="Genomic_DNA"/>
</dbReference>
<protein>
    <submittedName>
        <fullName evidence="2">Uncharacterized protein</fullName>
    </submittedName>
</protein>
<evidence type="ECO:0000256" key="1">
    <source>
        <dbReference type="SAM" id="MobiDB-lite"/>
    </source>
</evidence>
<feature type="compositionally biased region" description="Basic and acidic residues" evidence="1">
    <location>
        <begin position="130"/>
        <end position="150"/>
    </location>
</feature>
<dbReference type="AlphaFoldDB" id="A0A9P4HEH4"/>
<dbReference type="OrthoDB" id="3682293at2759"/>
<organism evidence="2 3">
    <name type="scientific">Setomelanomma holmii</name>
    <dbReference type="NCBI Taxonomy" id="210430"/>
    <lineage>
        <taxon>Eukaryota</taxon>
        <taxon>Fungi</taxon>
        <taxon>Dikarya</taxon>
        <taxon>Ascomycota</taxon>
        <taxon>Pezizomycotina</taxon>
        <taxon>Dothideomycetes</taxon>
        <taxon>Pleosporomycetidae</taxon>
        <taxon>Pleosporales</taxon>
        <taxon>Pleosporineae</taxon>
        <taxon>Phaeosphaeriaceae</taxon>
        <taxon>Setomelanomma</taxon>
    </lineage>
</organism>